<dbReference type="EMBL" id="LGRX02022619">
    <property type="protein sequence ID" value="KAK3255429.1"/>
    <property type="molecule type" value="Genomic_DNA"/>
</dbReference>
<dbReference type="Proteomes" id="UP001190700">
    <property type="component" value="Unassembled WGS sequence"/>
</dbReference>
<proteinExistence type="predicted"/>
<feature type="region of interest" description="Disordered" evidence="1">
    <location>
        <begin position="248"/>
        <end position="278"/>
    </location>
</feature>
<dbReference type="InterPro" id="IPR012337">
    <property type="entry name" value="RNaseH-like_sf"/>
</dbReference>
<keyword evidence="4" id="KW-1185">Reference proteome</keyword>
<evidence type="ECO:0000259" key="2">
    <source>
        <dbReference type="Pfam" id="PF05699"/>
    </source>
</evidence>
<dbReference type="AlphaFoldDB" id="A0AAE0F987"/>
<dbReference type="GO" id="GO:0046983">
    <property type="term" value="F:protein dimerization activity"/>
    <property type="evidence" value="ECO:0007669"/>
    <property type="project" value="InterPro"/>
</dbReference>
<feature type="domain" description="HAT C-terminal dimerisation" evidence="2">
    <location>
        <begin position="121"/>
        <end position="208"/>
    </location>
</feature>
<evidence type="ECO:0000256" key="1">
    <source>
        <dbReference type="SAM" id="MobiDB-lite"/>
    </source>
</evidence>
<dbReference type="Pfam" id="PF05699">
    <property type="entry name" value="Dimer_Tnp_hAT"/>
    <property type="match status" value="1"/>
</dbReference>
<gene>
    <name evidence="3" type="ORF">CYMTET_35386</name>
</gene>
<reference evidence="3 4" key="1">
    <citation type="journal article" date="2015" name="Genome Biol. Evol.">
        <title>Comparative Genomics of a Bacterivorous Green Alga Reveals Evolutionary Causalities and Consequences of Phago-Mixotrophic Mode of Nutrition.</title>
        <authorList>
            <person name="Burns J.A."/>
            <person name="Paasch A."/>
            <person name="Narechania A."/>
            <person name="Kim E."/>
        </authorList>
    </citation>
    <scope>NUCLEOTIDE SEQUENCE [LARGE SCALE GENOMIC DNA]</scope>
    <source>
        <strain evidence="3 4">PLY_AMNH</strain>
    </source>
</reference>
<sequence>MLFPHALTLVCDTMSPVAKLLRFADADAPTASKIQYLKFQVQEKLKAVKPKDNCVPWEDGEYSWEDMRQEIVSVHKHRTFVEKTFYYGKEPAADASQEVKDSYAERCKVQLGKRADAELELMTYKNKLGVFARPVTWLNAKRMSAADFWAVHGGETPHSQIVAMRACAQVSGTTSSERGHKVMNAIETKKRNKLGWDKVEKLIYVKHNKAQMRKRQKIGHRASVIEWTEGTEDVEWQDAWQEEVADQAGAETTAEHATRVERGTRRGERTRAQQARRIEPETEPFSVRVSSHGRTIRPPVAFTC</sequence>
<evidence type="ECO:0000313" key="4">
    <source>
        <dbReference type="Proteomes" id="UP001190700"/>
    </source>
</evidence>
<dbReference type="InterPro" id="IPR008906">
    <property type="entry name" value="HATC_C_dom"/>
</dbReference>
<feature type="compositionally biased region" description="Basic and acidic residues" evidence="1">
    <location>
        <begin position="253"/>
        <end position="278"/>
    </location>
</feature>
<dbReference type="SUPFAM" id="SSF53098">
    <property type="entry name" value="Ribonuclease H-like"/>
    <property type="match status" value="1"/>
</dbReference>
<accession>A0AAE0F987</accession>
<comment type="caution">
    <text evidence="3">The sequence shown here is derived from an EMBL/GenBank/DDBJ whole genome shotgun (WGS) entry which is preliminary data.</text>
</comment>
<name>A0AAE0F987_9CHLO</name>
<organism evidence="3 4">
    <name type="scientific">Cymbomonas tetramitiformis</name>
    <dbReference type="NCBI Taxonomy" id="36881"/>
    <lineage>
        <taxon>Eukaryota</taxon>
        <taxon>Viridiplantae</taxon>
        <taxon>Chlorophyta</taxon>
        <taxon>Pyramimonadophyceae</taxon>
        <taxon>Pyramimonadales</taxon>
        <taxon>Pyramimonadaceae</taxon>
        <taxon>Cymbomonas</taxon>
    </lineage>
</organism>
<protein>
    <recommendedName>
        <fullName evidence="2">HAT C-terminal dimerisation domain-containing protein</fullName>
    </recommendedName>
</protein>
<evidence type="ECO:0000313" key="3">
    <source>
        <dbReference type="EMBL" id="KAK3255429.1"/>
    </source>
</evidence>